<comment type="caution">
    <text evidence="3">The sequence shown here is derived from an EMBL/GenBank/DDBJ whole genome shotgun (WGS) entry which is preliminary data.</text>
</comment>
<dbReference type="SUPFAM" id="SSF56672">
    <property type="entry name" value="DNA/RNA polymerases"/>
    <property type="match status" value="1"/>
</dbReference>
<dbReference type="PANTHER" id="PTHR11439">
    <property type="entry name" value="GAG-POL-RELATED RETROTRANSPOSON"/>
    <property type="match status" value="1"/>
</dbReference>
<feature type="region of interest" description="Disordered" evidence="1">
    <location>
        <begin position="843"/>
        <end position="888"/>
    </location>
</feature>
<feature type="domain" description="Reverse transcriptase Ty1/copia-type" evidence="2">
    <location>
        <begin position="223"/>
        <end position="465"/>
    </location>
</feature>
<evidence type="ECO:0000256" key="1">
    <source>
        <dbReference type="SAM" id="MobiDB-lite"/>
    </source>
</evidence>
<reference evidence="3" key="1">
    <citation type="journal article" date="2022" name="Int. J. Mol. Sci.">
        <title>Draft Genome of Tanacetum Coccineum: Genomic Comparison of Closely Related Tanacetum-Family Plants.</title>
        <authorList>
            <person name="Yamashiro T."/>
            <person name="Shiraishi A."/>
            <person name="Nakayama K."/>
            <person name="Satake H."/>
        </authorList>
    </citation>
    <scope>NUCLEOTIDE SEQUENCE</scope>
</reference>
<reference evidence="3" key="2">
    <citation type="submission" date="2022-01" db="EMBL/GenBank/DDBJ databases">
        <authorList>
            <person name="Yamashiro T."/>
            <person name="Shiraishi A."/>
            <person name="Satake H."/>
            <person name="Nakayama K."/>
        </authorList>
    </citation>
    <scope>NUCLEOTIDE SEQUENCE</scope>
</reference>
<dbReference type="InterPro" id="IPR013103">
    <property type="entry name" value="RVT_2"/>
</dbReference>
<accession>A0ABQ5G109</accession>
<dbReference type="Pfam" id="PF07727">
    <property type="entry name" value="RVT_2"/>
    <property type="match status" value="1"/>
</dbReference>
<evidence type="ECO:0000259" key="2">
    <source>
        <dbReference type="Pfam" id="PF07727"/>
    </source>
</evidence>
<feature type="compositionally biased region" description="Polar residues" evidence="1">
    <location>
        <begin position="869"/>
        <end position="885"/>
    </location>
</feature>
<name>A0ABQ5G109_9ASTR</name>
<dbReference type="Proteomes" id="UP001151760">
    <property type="component" value="Unassembled WGS sequence"/>
</dbReference>
<sequence length="1242" mass="141148">MQVQKTLLMQEILKKKMNLLKTTLYCQYGLLILQKSRDQEQRMQARKGAAKASSTNIVNTISTPVSTASPYGGLSFTDPTNPEQDDSEIPALEDIYEHPTDGIFTNSSYDDEGAVADFTNFETIVNVSPIPTSRNHSIHPLTLILRDPQSAVQTRSKVTKSSGAHAFVSYVQKQRRNNHKDFQHCLFACFLSQNEPKKISEALEDESWVDAMQEELLQFKIQKVWILVDLPYGKKAIRTKWVYRNKKDERGVVVRNKARLVAQGHRQEEGIDYDEVFAPVARIEAIRIFLAFASYMGFIVYQMDVKSAFLYGKIDEEVYVSQPPGFIDPKYPQKVYKVVKALYGLHQAPRAWYATLSTFLLQHGYRRGTIDKTLFIKKDKHDIILVQVYVDDIIFGSTKKTWCDEFEALMKGRFQMSSMGELTFFLGLQVKQKADGIFISQDKYVAEILKKFDFVNVKTASTPIETQKPLVKDEEASDVDVHLYRSMIGSLMYLTASRPDIMFAVCACSRFQVTPKTSHLSAVKRIFRYLKGKPKLGLWYPRVSSFDLEAYSDSDYAGANLDRKSTTGGCQFLGRRLISWQCKKQTIVATSTTEAEYVAAASCCGQVLWIQNQMLDYGFNFMNTKIYIDNESTICIVKNPVYHSKTKHIAIRHHFIRDAYEKKLIQVLKIHTDDNVADLLTKAFDVSSHKLSQPERSPIIGCFLNRALNTTFAYLEKTVGNAEFHEVIDFLAAKSSIHNALTLVQYITAKVAGKPVSISEASIRSDLLFDDANGIDSLPNQTIFDAIQLMGYEGDLTLMNVPVPLDHFPVNALTSKVFSFMVKKGKHFSEKVTPLFASMLVQPTEDEGATSERPSEPQPTPSPPYLKSSGGNHRGQSSSDKSLSGNEGDMTLQKYKEKKTVDDKVSTEDALSTLARTKLAQRRNKPPTRTQLRNQMMTYLKHVGNKKHSDLKSKTFEDIQALYEKVKRFDESFTAVGSTKGERRIKEMNEGVKDLDQKSLQKRVVEETPKKEDTAKLPAKVDVTEQGTKKRKGGHIKMIARKRKRPQPNVNSDDEHRKCLKIVTFEGTIDSKIMERKSVIARLDKIKDKMMETSQEEKIKVNFWDDQDKIWDIVSWKIVMTLWICILEHKDGTIIHILKGERFSTHLVHGEGVGLVQDQNSSFGKDYSNLLIADSVLKTIWFINAPCYGNEALASLKENSIWLYLTRRSLEVLRKIHWTTLEGRSNQLSHVSSPLLSKTGEY</sequence>
<evidence type="ECO:0000313" key="4">
    <source>
        <dbReference type="Proteomes" id="UP001151760"/>
    </source>
</evidence>
<protein>
    <submittedName>
        <fullName evidence="3">Ribonuclease H-like domain-containing protein</fullName>
    </submittedName>
</protein>
<dbReference type="InterPro" id="IPR043502">
    <property type="entry name" value="DNA/RNA_pol_sf"/>
</dbReference>
<gene>
    <name evidence="3" type="ORF">Tco_1020318</name>
</gene>
<dbReference type="PANTHER" id="PTHR11439:SF495">
    <property type="entry name" value="REVERSE TRANSCRIPTASE, RNA-DEPENDENT DNA POLYMERASE-RELATED"/>
    <property type="match status" value="1"/>
</dbReference>
<proteinExistence type="predicted"/>
<dbReference type="EMBL" id="BQNB010017933">
    <property type="protein sequence ID" value="GJT68838.1"/>
    <property type="molecule type" value="Genomic_DNA"/>
</dbReference>
<organism evidence="3 4">
    <name type="scientific">Tanacetum coccineum</name>
    <dbReference type="NCBI Taxonomy" id="301880"/>
    <lineage>
        <taxon>Eukaryota</taxon>
        <taxon>Viridiplantae</taxon>
        <taxon>Streptophyta</taxon>
        <taxon>Embryophyta</taxon>
        <taxon>Tracheophyta</taxon>
        <taxon>Spermatophyta</taxon>
        <taxon>Magnoliopsida</taxon>
        <taxon>eudicotyledons</taxon>
        <taxon>Gunneridae</taxon>
        <taxon>Pentapetalae</taxon>
        <taxon>asterids</taxon>
        <taxon>campanulids</taxon>
        <taxon>Asterales</taxon>
        <taxon>Asteraceae</taxon>
        <taxon>Asteroideae</taxon>
        <taxon>Anthemideae</taxon>
        <taxon>Anthemidinae</taxon>
        <taxon>Tanacetum</taxon>
    </lineage>
</organism>
<dbReference type="CDD" id="cd09272">
    <property type="entry name" value="RNase_HI_RT_Ty1"/>
    <property type="match status" value="1"/>
</dbReference>
<keyword evidence="4" id="KW-1185">Reference proteome</keyword>
<evidence type="ECO:0000313" key="3">
    <source>
        <dbReference type="EMBL" id="GJT68838.1"/>
    </source>
</evidence>